<comment type="similarity">
    <text evidence="2">Belongs to the 5'-nucleotidase family.</text>
</comment>
<accession>A0A553SPL5</accession>
<evidence type="ECO:0000313" key="6">
    <source>
        <dbReference type="Proteomes" id="UP000319837"/>
    </source>
</evidence>
<dbReference type="SUPFAM" id="SSF56300">
    <property type="entry name" value="Metallo-dependent phosphatases"/>
    <property type="match status" value="1"/>
</dbReference>
<dbReference type="Gene3D" id="3.60.21.10">
    <property type="match status" value="1"/>
</dbReference>
<feature type="domain" description="Calcineurin-like phosphoesterase" evidence="3">
    <location>
        <begin position="7"/>
        <end position="239"/>
    </location>
</feature>
<dbReference type="InterPro" id="IPR006179">
    <property type="entry name" value="5_nucleotidase/apyrase"/>
</dbReference>
<dbReference type="GO" id="GO:0030288">
    <property type="term" value="C:outer membrane-bounded periplasmic space"/>
    <property type="evidence" value="ECO:0007669"/>
    <property type="project" value="TreeGrafter"/>
</dbReference>
<keyword evidence="2" id="KW-0547">Nucleotide-binding</keyword>
<dbReference type="InterPro" id="IPR008334">
    <property type="entry name" value="5'-Nucleotdase_C"/>
</dbReference>
<dbReference type="GO" id="GO:0016788">
    <property type="term" value="F:hydrolase activity, acting on ester bonds"/>
    <property type="evidence" value="ECO:0007669"/>
    <property type="project" value="InterPro"/>
</dbReference>
<dbReference type="InterPro" id="IPR006146">
    <property type="entry name" value="5'-Nucleotdase_CS"/>
</dbReference>
<feature type="domain" description="5'-Nucleotidase C-terminal" evidence="4">
    <location>
        <begin position="325"/>
        <end position="480"/>
    </location>
</feature>
<keyword evidence="1" id="KW-0732">Signal</keyword>
<dbReference type="GO" id="GO:0046872">
    <property type="term" value="F:metal ion binding"/>
    <property type="evidence" value="ECO:0007669"/>
    <property type="project" value="InterPro"/>
</dbReference>
<evidence type="ECO:0000313" key="5">
    <source>
        <dbReference type="EMBL" id="TRZ38934.1"/>
    </source>
</evidence>
<dbReference type="Pfam" id="PF00149">
    <property type="entry name" value="Metallophos"/>
    <property type="match status" value="1"/>
</dbReference>
<dbReference type="GO" id="GO:0000166">
    <property type="term" value="F:nucleotide binding"/>
    <property type="evidence" value="ECO:0007669"/>
    <property type="project" value="UniProtKB-KW"/>
</dbReference>
<protein>
    <submittedName>
        <fullName evidence="5">Bifunctional metallophosphatase/5'-nucleotidase</fullName>
    </submittedName>
</protein>
<dbReference type="AlphaFoldDB" id="A0A553SPL5"/>
<dbReference type="PRINTS" id="PR01607">
    <property type="entry name" value="APYRASEFAMLY"/>
</dbReference>
<sequence length="519" mass="58092">MADTNVTILFTSDVHGNIYPLLYGNNQPANVGLGKVATILAEERSKSEHTIVIDNGDLIQGTPLTYHYVQSLADKNNPMIQILNTLQYDGAVIGNHEFNYGLNILQKAVNESDFPWLCANIVKEDTNEPFLGKPYIIKKIGEIKIAILGITTHYIPNWENPSNISGLAFCDALEATKHWVEKIKAEEQPECIVVSYHGGFERDIDTGEPTEALTGENQGYSMCEQIENIDVLLTGHQHRTLSGNINGVEIIQASNNGQLVGKVTLTFNDNGELTAKKAELLSTEGVTADASILNLASEYEQSTQHWLDTPIGFIDGDMTVCDPMETRLSDTPLIEFINKVQMEAAGVKIANTALFNNDSPGFKPNVTMRDIVSNYIYPNTLKVLSISGKDIKDALEQSARYFEVDENGNPTVNKSYLYPKPQHYNYDMWEGIDYVLDISKPVGNRVTKLQYEGSDMKEDEQFEVVMNNYRAGGGGNYFMYQNKPVLREIQFDMSELIANYILERKTVTATCDHNWKVIW</sequence>
<dbReference type="InterPro" id="IPR036907">
    <property type="entry name" value="5'-Nucleotdase_C_sf"/>
</dbReference>
<evidence type="ECO:0000256" key="1">
    <source>
        <dbReference type="ARBA" id="ARBA00022729"/>
    </source>
</evidence>
<proteinExistence type="inferred from homology"/>
<dbReference type="SUPFAM" id="SSF55816">
    <property type="entry name" value="5'-nucleotidase (syn. UDP-sugar hydrolase), C-terminal domain"/>
    <property type="match status" value="1"/>
</dbReference>
<dbReference type="PANTHER" id="PTHR11575">
    <property type="entry name" value="5'-NUCLEOTIDASE-RELATED"/>
    <property type="match status" value="1"/>
</dbReference>
<gene>
    <name evidence="5" type="ORF">CEQ21_26605</name>
</gene>
<dbReference type="Pfam" id="PF02872">
    <property type="entry name" value="5_nucleotid_C"/>
    <property type="match status" value="1"/>
</dbReference>
<name>A0A553SPL5_NIACI</name>
<dbReference type="EMBL" id="RIBP01000004">
    <property type="protein sequence ID" value="TRZ38934.1"/>
    <property type="molecule type" value="Genomic_DNA"/>
</dbReference>
<reference evidence="6" key="1">
    <citation type="submission" date="2018-10" db="EMBL/GenBank/DDBJ databases">
        <title>FDA dAtabase for Regulatory Grade micrObial Sequences (FDA-ARGOS): Supporting development and validation of Infectious Disease Dx tests.</title>
        <authorList>
            <person name="Minogue T."/>
            <person name="Wolcott M."/>
            <person name="Wasieloski L."/>
            <person name="Aguilar W."/>
            <person name="Moore D."/>
            <person name="Tallon L."/>
            <person name="Sadzewicz L."/>
            <person name="Sengamalay N."/>
            <person name="Ott S."/>
            <person name="Godinez A."/>
            <person name="Nagaraj S."/>
            <person name="Vavikolanu K."/>
            <person name="Vyas G."/>
            <person name="Nadendla S."/>
            <person name="George J."/>
            <person name="Sichtig H."/>
        </authorList>
    </citation>
    <scope>NUCLEOTIDE SEQUENCE [LARGE SCALE GENOMIC DNA]</scope>
    <source>
        <strain evidence="6">FDAARGOS_343</strain>
    </source>
</reference>
<organism evidence="5 6">
    <name type="scientific">Niallia circulans</name>
    <name type="common">Bacillus circulans</name>
    <dbReference type="NCBI Taxonomy" id="1397"/>
    <lineage>
        <taxon>Bacteria</taxon>
        <taxon>Bacillati</taxon>
        <taxon>Bacillota</taxon>
        <taxon>Bacilli</taxon>
        <taxon>Bacillales</taxon>
        <taxon>Bacillaceae</taxon>
        <taxon>Niallia</taxon>
    </lineage>
</organism>
<evidence type="ECO:0000259" key="3">
    <source>
        <dbReference type="Pfam" id="PF00149"/>
    </source>
</evidence>
<keyword evidence="2" id="KW-0378">Hydrolase</keyword>
<comment type="caution">
    <text evidence="5">The sequence shown here is derived from an EMBL/GenBank/DDBJ whole genome shotgun (WGS) entry which is preliminary data.</text>
</comment>
<dbReference type="InterPro" id="IPR004843">
    <property type="entry name" value="Calcineurin-like_PHP"/>
</dbReference>
<dbReference type="InterPro" id="IPR029052">
    <property type="entry name" value="Metallo-depent_PP-like"/>
</dbReference>
<dbReference type="PANTHER" id="PTHR11575:SF6">
    <property type="entry name" value="2',3'-CYCLIC-NUCLEOTIDE 2'-PHOSPHODIESTERASE_3'-NUCLEOTIDASE"/>
    <property type="match status" value="1"/>
</dbReference>
<dbReference type="Proteomes" id="UP000319837">
    <property type="component" value="Unassembled WGS sequence"/>
</dbReference>
<evidence type="ECO:0000259" key="4">
    <source>
        <dbReference type="Pfam" id="PF02872"/>
    </source>
</evidence>
<dbReference type="GO" id="GO:0009166">
    <property type="term" value="P:nucleotide catabolic process"/>
    <property type="evidence" value="ECO:0007669"/>
    <property type="project" value="InterPro"/>
</dbReference>
<dbReference type="PROSITE" id="PS00786">
    <property type="entry name" value="5_NUCLEOTIDASE_2"/>
    <property type="match status" value="1"/>
</dbReference>
<evidence type="ECO:0000256" key="2">
    <source>
        <dbReference type="RuleBase" id="RU362119"/>
    </source>
</evidence>
<dbReference type="Gene3D" id="3.90.780.10">
    <property type="entry name" value="5'-Nucleotidase, C-terminal domain"/>
    <property type="match status" value="1"/>
</dbReference>
<dbReference type="RefSeq" id="WP_185767131.1">
    <property type="nucleotide sequence ID" value="NZ_RIBP01000004.1"/>
</dbReference>